<dbReference type="AlphaFoldDB" id="A0A4R3LSQ5"/>
<proteinExistence type="predicted"/>
<comment type="caution">
    <text evidence="1">The sequence shown here is derived from an EMBL/GenBank/DDBJ whole genome shotgun (WGS) entry which is preliminary data.</text>
</comment>
<dbReference type="Proteomes" id="UP000295525">
    <property type="component" value="Unassembled WGS sequence"/>
</dbReference>
<sequence length="107" mass="11799">MNPSSHIIGTLKEGIILDVTMEELQFKAYVVISEPDINRVADFVPQEQFEASGDLHVAAVARADDAHEQVEEITFNMNLNDGAVFLCQDQAAYTATLEELGQYGLLN</sequence>
<reference evidence="1 2" key="1">
    <citation type="submission" date="2019-03" db="EMBL/GenBank/DDBJ databases">
        <title>Genomic Encyclopedia of Type Strains, Phase IV (KMG-IV): sequencing the most valuable type-strain genomes for metagenomic binning, comparative biology and taxonomic classification.</title>
        <authorList>
            <person name="Goeker M."/>
        </authorList>
    </citation>
    <scope>NUCLEOTIDE SEQUENCE [LARGE SCALE GENOMIC DNA]</scope>
    <source>
        <strain evidence="1 2">DSM 24591</strain>
    </source>
</reference>
<name>A0A4R3LSQ5_9BURK</name>
<keyword evidence="2" id="KW-1185">Reference proteome</keyword>
<dbReference type="RefSeq" id="WP_132585862.1">
    <property type="nucleotide sequence ID" value="NZ_SMAJ01000023.1"/>
</dbReference>
<evidence type="ECO:0000313" key="1">
    <source>
        <dbReference type="EMBL" id="TCT01635.1"/>
    </source>
</evidence>
<gene>
    <name evidence="1" type="ORF">EDC26_12333</name>
</gene>
<dbReference type="OrthoDB" id="8665290at2"/>
<protein>
    <submittedName>
        <fullName evidence="1">Uncharacterized protein</fullName>
    </submittedName>
</protein>
<accession>A0A4R3LSQ5</accession>
<evidence type="ECO:0000313" key="2">
    <source>
        <dbReference type="Proteomes" id="UP000295525"/>
    </source>
</evidence>
<organism evidence="1 2">
    <name type="scientific">Paralcaligenes ureilyticus</name>
    <dbReference type="NCBI Taxonomy" id="627131"/>
    <lineage>
        <taxon>Bacteria</taxon>
        <taxon>Pseudomonadati</taxon>
        <taxon>Pseudomonadota</taxon>
        <taxon>Betaproteobacteria</taxon>
        <taxon>Burkholderiales</taxon>
        <taxon>Alcaligenaceae</taxon>
        <taxon>Paralcaligenes</taxon>
    </lineage>
</organism>
<dbReference type="EMBL" id="SMAJ01000023">
    <property type="protein sequence ID" value="TCT01635.1"/>
    <property type="molecule type" value="Genomic_DNA"/>
</dbReference>